<dbReference type="AlphaFoldDB" id="A0AA42CF53"/>
<dbReference type="PANTHER" id="PTHR39323:SF1">
    <property type="entry name" value="BLR1149 PROTEIN"/>
    <property type="match status" value="1"/>
</dbReference>
<dbReference type="InterPro" id="IPR029052">
    <property type="entry name" value="Metallo-depent_PP-like"/>
</dbReference>
<keyword evidence="3" id="KW-1185">Reference proteome</keyword>
<dbReference type="RefSeq" id="WP_264713034.1">
    <property type="nucleotide sequence ID" value="NZ_JAPDNT010000003.1"/>
</dbReference>
<dbReference type="PANTHER" id="PTHR39323">
    <property type="entry name" value="BLR1149 PROTEIN"/>
    <property type="match status" value="1"/>
</dbReference>
<dbReference type="NCBIfam" id="TIGR04123">
    <property type="entry name" value="P_estr_lig_assc"/>
    <property type="match status" value="1"/>
</dbReference>
<dbReference type="Proteomes" id="UP001165679">
    <property type="component" value="Unassembled WGS sequence"/>
</dbReference>
<dbReference type="InterPro" id="IPR024173">
    <property type="entry name" value="Pesterase_MJ0037-like"/>
</dbReference>
<keyword evidence="2" id="KW-0378">Hydrolase</keyword>
<accession>A0AA42CF53</accession>
<keyword evidence="2" id="KW-0436">Ligase</keyword>
<dbReference type="InterPro" id="IPR004843">
    <property type="entry name" value="Calcineurin-like_PHP"/>
</dbReference>
<dbReference type="Gene3D" id="3.60.21.10">
    <property type="match status" value="1"/>
</dbReference>
<name>A0AA42CF53_9PROT</name>
<dbReference type="SUPFAM" id="SSF56300">
    <property type="entry name" value="Metallo-dependent phosphatases"/>
    <property type="match status" value="1"/>
</dbReference>
<feature type="domain" description="Calcineurin-like phosphoesterase" evidence="1">
    <location>
        <begin position="27"/>
        <end position="143"/>
    </location>
</feature>
<gene>
    <name evidence="2" type="primary">pdeM</name>
    <name evidence="2" type="ORF">OL599_07405</name>
</gene>
<dbReference type="PIRSF" id="PIRSF000887">
    <property type="entry name" value="Pesterase_MJ0037"/>
    <property type="match status" value="1"/>
</dbReference>
<dbReference type="GO" id="GO:0016874">
    <property type="term" value="F:ligase activity"/>
    <property type="evidence" value="ECO:0007669"/>
    <property type="project" value="UniProtKB-KW"/>
</dbReference>
<dbReference type="Pfam" id="PF00149">
    <property type="entry name" value="Metallophos"/>
    <property type="match status" value="1"/>
</dbReference>
<dbReference type="GO" id="GO:0016787">
    <property type="term" value="F:hydrolase activity"/>
    <property type="evidence" value="ECO:0007669"/>
    <property type="project" value="UniProtKB-KW"/>
</dbReference>
<evidence type="ECO:0000313" key="2">
    <source>
        <dbReference type="EMBL" id="MCW3474406.1"/>
    </source>
</evidence>
<organism evidence="2 3">
    <name type="scientific">Limobrevibacterium gyesilva</name>
    <dbReference type="NCBI Taxonomy" id="2991712"/>
    <lineage>
        <taxon>Bacteria</taxon>
        <taxon>Pseudomonadati</taxon>
        <taxon>Pseudomonadota</taxon>
        <taxon>Alphaproteobacteria</taxon>
        <taxon>Acetobacterales</taxon>
        <taxon>Acetobacteraceae</taxon>
        <taxon>Limobrevibacterium</taxon>
    </lineage>
</organism>
<dbReference type="EC" id="3.1.-.-" evidence="2"/>
<comment type="caution">
    <text evidence="2">The sequence shown here is derived from an EMBL/GenBank/DDBJ whole genome shotgun (WGS) entry which is preliminary data.</text>
</comment>
<proteinExistence type="predicted"/>
<dbReference type="GO" id="GO:0004519">
    <property type="term" value="F:endonuclease activity"/>
    <property type="evidence" value="ECO:0007669"/>
    <property type="project" value="UniProtKB-KW"/>
</dbReference>
<sequence length="230" mass="24624">MTPAPVHLAGERLMLDPEGALFWPAQRLLAVADLHFEKGSAAATSGSLLPPWDTRATLDRMAGLLRRYRPDTVVALGDSFHDAKGATRLLPQDQARLAAMTKAAAFVWVLGNHDPTPPEGIGGTSAEEWRVGPLVFRHQATPGRVLGELCGHHHPKAHIPTRGTVVTRPCFVFDGRRLMLPALGAYTGGLDVRAPAIAGLFPRGGRVFLLGRDRLFSFALPARAAAGALL</sequence>
<reference evidence="2" key="1">
    <citation type="submission" date="2022-09" db="EMBL/GenBank/DDBJ databases">
        <title>Rhodovastum sp. nov. RN2-1 isolated from soil in Seongnam, South Korea.</title>
        <authorList>
            <person name="Le N.T."/>
        </authorList>
    </citation>
    <scope>NUCLEOTIDE SEQUENCE</scope>
    <source>
        <strain evidence="2">RN2-1</strain>
    </source>
</reference>
<keyword evidence="2" id="KW-0255">Endonuclease</keyword>
<evidence type="ECO:0000313" key="3">
    <source>
        <dbReference type="Proteomes" id="UP001165679"/>
    </source>
</evidence>
<evidence type="ECO:0000259" key="1">
    <source>
        <dbReference type="Pfam" id="PF00149"/>
    </source>
</evidence>
<dbReference type="InterPro" id="IPR026336">
    <property type="entry name" value="PdeM-like"/>
</dbReference>
<keyword evidence="2" id="KW-0540">Nuclease</keyword>
<reference evidence="2" key="2">
    <citation type="submission" date="2022-10" db="EMBL/GenBank/DDBJ databases">
        <authorList>
            <person name="Trinh H.N."/>
        </authorList>
    </citation>
    <scope>NUCLEOTIDE SEQUENCE</scope>
    <source>
        <strain evidence="2">RN2-1</strain>
    </source>
</reference>
<dbReference type="EMBL" id="JAPDNT010000003">
    <property type="protein sequence ID" value="MCW3474406.1"/>
    <property type="molecule type" value="Genomic_DNA"/>
</dbReference>
<protein>
    <submittedName>
        <fullName evidence="2">Ligase-associated DNA damage response endonuclease PdeM</fullName>
        <ecNumber evidence="2">3.1.-.-</ecNumber>
    </submittedName>
</protein>